<evidence type="ECO:0000256" key="1">
    <source>
        <dbReference type="ARBA" id="ARBA00022517"/>
    </source>
</evidence>
<dbReference type="PANTHER" id="PTHR33515:SF1">
    <property type="entry name" value="RIBOSOME-BINDING FACTOR A, CHLOROPLASTIC-RELATED"/>
    <property type="match status" value="1"/>
</dbReference>
<reference evidence="3" key="1">
    <citation type="journal article" date="2020" name="Appl. Environ. Microbiol.">
        <title>Medium-Chain Fatty Acid Synthesis by 'Candidatus Weimeria bifida' gen. nov., sp. nov., and 'Candidatus Pseudoramibacter fermentans' sp. nov.</title>
        <authorList>
            <person name="Scarborough M.J."/>
            <person name="Myers K.S."/>
            <person name="Donohue T.J."/>
            <person name="Noguera D.R."/>
        </authorList>
    </citation>
    <scope>NUCLEOTIDE SEQUENCE</scope>
    <source>
        <strain evidence="3">LCO1.1</strain>
    </source>
</reference>
<evidence type="ECO:0000313" key="4">
    <source>
        <dbReference type="Proteomes" id="UP000460257"/>
    </source>
</evidence>
<dbReference type="Pfam" id="PF02033">
    <property type="entry name" value="RBFA"/>
    <property type="match status" value="1"/>
</dbReference>
<dbReference type="EMBL" id="VOGC01000002">
    <property type="protein sequence ID" value="MQN00635.1"/>
    <property type="molecule type" value="Genomic_DNA"/>
</dbReference>
<dbReference type="InterPro" id="IPR020053">
    <property type="entry name" value="Ribosome-bd_factorA_CS"/>
</dbReference>
<dbReference type="InterPro" id="IPR015946">
    <property type="entry name" value="KH_dom-like_a/b"/>
</dbReference>
<dbReference type="HAMAP" id="MF_00003">
    <property type="entry name" value="RbfA"/>
    <property type="match status" value="1"/>
</dbReference>
<comment type="subcellular location">
    <subcellularLocation>
        <location evidence="2">Cytoplasm</location>
    </subcellularLocation>
</comment>
<keyword evidence="2" id="KW-0963">Cytoplasm</keyword>
<comment type="caution">
    <text evidence="3">The sequence shown here is derived from an EMBL/GenBank/DDBJ whole genome shotgun (WGS) entry which is preliminary data.</text>
</comment>
<evidence type="ECO:0000313" key="3">
    <source>
        <dbReference type="EMBL" id="MQN00635.1"/>
    </source>
</evidence>
<dbReference type="SUPFAM" id="SSF89919">
    <property type="entry name" value="Ribosome-binding factor A, RbfA"/>
    <property type="match status" value="1"/>
</dbReference>
<gene>
    <name evidence="2 3" type="primary">rbfA</name>
    <name evidence="3" type="ORF">FRC54_01355</name>
</gene>
<keyword evidence="4" id="KW-1185">Reference proteome</keyword>
<dbReference type="AlphaFoldDB" id="A0A6N7IWG4"/>
<protein>
    <recommendedName>
        <fullName evidence="2">Ribosome-binding factor A</fullName>
    </recommendedName>
</protein>
<dbReference type="Proteomes" id="UP000460257">
    <property type="component" value="Unassembled WGS sequence"/>
</dbReference>
<dbReference type="NCBIfam" id="TIGR00082">
    <property type="entry name" value="rbfA"/>
    <property type="match status" value="1"/>
</dbReference>
<dbReference type="GO" id="GO:0043024">
    <property type="term" value="F:ribosomal small subunit binding"/>
    <property type="evidence" value="ECO:0007669"/>
    <property type="project" value="TreeGrafter"/>
</dbReference>
<organism evidence="3 4">
    <name type="scientific">Candidatus Weimeria bifida</name>
    <dbReference type="NCBI Taxonomy" id="2599074"/>
    <lineage>
        <taxon>Bacteria</taxon>
        <taxon>Bacillati</taxon>
        <taxon>Bacillota</taxon>
        <taxon>Clostridia</taxon>
        <taxon>Lachnospirales</taxon>
        <taxon>Lachnospiraceae</taxon>
        <taxon>Candidatus Weimeria</taxon>
    </lineage>
</organism>
<dbReference type="PROSITE" id="PS01319">
    <property type="entry name" value="RBFA"/>
    <property type="match status" value="1"/>
</dbReference>
<accession>A0A6N7IWG4</accession>
<dbReference type="GO" id="GO:0030490">
    <property type="term" value="P:maturation of SSU-rRNA"/>
    <property type="evidence" value="ECO:0007669"/>
    <property type="project" value="UniProtKB-UniRule"/>
</dbReference>
<dbReference type="PANTHER" id="PTHR33515">
    <property type="entry name" value="RIBOSOME-BINDING FACTOR A, CHLOROPLASTIC-RELATED"/>
    <property type="match status" value="1"/>
</dbReference>
<name>A0A6N7IWG4_9FIRM</name>
<dbReference type="InterPro" id="IPR000238">
    <property type="entry name" value="RbfA"/>
</dbReference>
<dbReference type="GO" id="GO:0005829">
    <property type="term" value="C:cytosol"/>
    <property type="evidence" value="ECO:0007669"/>
    <property type="project" value="TreeGrafter"/>
</dbReference>
<proteinExistence type="inferred from homology"/>
<dbReference type="InterPro" id="IPR023799">
    <property type="entry name" value="RbfA_dom_sf"/>
</dbReference>
<evidence type="ECO:0000256" key="2">
    <source>
        <dbReference type="HAMAP-Rule" id="MF_00003"/>
    </source>
</evidence>
<dbReference type="Gene3D" id="3.30.300.20">
    <property type="match status" value="1"/>
</dbReference>
<comment type="function">
    <text evidence="2">One of several proteins that assist in the late maturation steps of the functional core of the 30S ribosomal subunit. Associates with free 30S ribosomal subunits (but not with 30S subunits that are part of 70S ribosomes or polysomes). Required for efficient processing of 16S rRNA. May interact with the 5'-terminal helix region of 16S rRNA.</text>
</comment>
<comment type="similarity">
    <text evidence="2">Belongs to the RbfA family.</text>
</comment>
<keyword evidence="1 2" id="KW-0690">Ribosome biogenesis</keyword>
<sequence length="129" mass="14512">MRKGSAKNNRINEDVARVISKILREDVKDPRISPIVSVTEAIVAPDLKTAKIFISVLGSDEDGERTMEGIKSSAGYIRHQLATRLNLRNTPVLDFRLDRSIAYGVGMSHKIDEVIEHDEEIEKKRGDQQ</sequence>
<comment type="subunit">
    <text evidence="2">Monomer. Binds 30S ribosomal subunits, but not 50S ribosomal subunits or 70S ribosomes.</text>
</comment>